<dbReference type="Pfam" id="PF05721">
    <property type="entry name" value="PhyH"/>
    <property type="match status" value="1"/>
</dbReference>
<dbReference type="PANTHER" id="PTHR37563:SF2">
    <property type="entry name" value="PHYTANOYL-COA DIOXYGENASE FAMILY PROTEIN (AFU_ORTHOLOGUE AFUA_2G03330)"/>
    <property type="match status" value="1"/>
</dbReference>
<dbReference type="EMBL" id="KE747832">
    <property type="protein sequence ID" value="RMZ72353.1"/>
    <property type="molecule type" value="Genomic_DNA"/>
</dbReference>
<evidence type="ECO:0000313" key="1">
    <source>
        <dbReference type="EMBL" id="RMZ72353.1"/>
    </source>
</evidence>
<dbReference type="AlphaFoldDB" id="A0A3M7MCU3"/>
<protein>
    <submittedName>
        <fullName evidence="1">Phytanoyl-dioxygenase family</fullName>
    </submittedName>
</protein>
<keyword evidence="1" id="KW-0223">Dioxygenase</keyword>
<evidence type="ECO:0000313" key="2">
    <source>
        <dbReference type="Proteomes" id="UP000265663"/>
    </source>
</evidence>
<reference evidence="1 2" key="1">
    <citation type="journal article" date="2014" name="PLoS ONE">
        <title>De novo Genome Assembly of the Fungal Plant Pathogen Pyrenophora semeniperda.</title>
        <authorList>
            <person name="Soliai M.M."/>
            <person name="Meyer S.E."/>
            <person name="Udall J.A."/>
            <person name="Elzinga D.E."/>
            <person name="Hermansen R.A."/>
            <person name="Bodily P.M."/>
            <person name="Hart A.A."/>
            <person name="Coleman C.E."/>
        </authorList>
    </citation>
    <scope>NUCLEOTIDE SEQUENCE [LARGE SCALE GENOMIC DNA]</scope>
    <source>
        <strain evidence="1 2">CCB06</strain>
        <tissue evidence="1">Mycelium</tissue>
    </source>
</reference>
<dbReference type="InterPro" id="IPR051961">
    <property type="entry name" value="Fungal_Metabolite_Diox"/>
</dbReference>
<dbReference type="SUPFAM" id="SSF51197">
    <property type="entry name" value="Clavaminate synthase-like"/>
    <property type="match status" value="1"/>
</dbReference>
<dbReference type="OrthoDB" id="445007at2759"/>
<dbReference type="InterPro" id="IPR008775">
    <property type="entry name" value="Phytyl_CoA_dOase-like"/>
</dbReference>
<dbReference type="Proteomes" id="UP000265663">
    <property type="component" value="Unassembled WGS sequence"/>
</dbReference>
<dbReference type="GO" id="GO:0051213">
    <property type="term" value="F:dioxygenase activity"/>
    <property type="evidence" value="ECO:0007669"/>
    <property type="project" value="UniProtKB-KW"/>
</dbReference>
<keyword evidence="2" id="KW-1185">Reference proteome</keyword>
<dbReference type="Gene3D" id="2.60.120.620">
    <property type="entry name" value="q2cbj1_9rhob like domain"/>
    <property type="match status" value="1"/>
</dbReference>
<organism evidence="1 2">
    <name type="scientific">Pyrenophora seminiperda CCB06</name>
    <dbReference type="NCBI Taxonomy" id="1302712"/>
    <lineage>
        <taxon>Eukaryota</taxon>
        <taxon>Fungi</taxon>
        <taxon>Dikarya</taxon>
        <taxon>Ascomycota</taxon>
        <taxon>Pezizomycotina</taxon>
        <taxon>Dothideomycetes</taxon>
        <taxon>Pleosporomycetidae</taxon>
        <taxon>Pleosporales</taxon>
        <taxon>Pleosporineae</taxon>
        <taxon>Pleosporaceae</taxon>
        <taxon>Pyrenophora</taxon>
    </lineage>
</organism>
<dbReference type="PANTHER" id="PTHR37563">
    <property type="entry name" value="PHYTANOYL-COA DIOXYGENASE FAMILY PROTEIN (AFU_ORTHOLOGUE AFUA_2G03330)"/>
    <property type="match status" value="1"/>
</dbReference>
<gene>
    <name evidence="1" type="ORF">GMOD_00010214</name>
</gene>
<accession>A0A3M7MCU3</accession>
<keyword evidence="1" id="KW-0560">Oxidoreductase</keyword>
<name>A0A3M7MCU3_9PLEO</name>
<proteinExistence type="predicted"/>
<sequence>MVRRIVFPKSLLRYTTALKNHKRRNTSRKGIVSSCPAMLQRIPLSRPDEAIKAIEEDGGVILGDFTSLNDLDRVHQDEWQARYKGRVYCSLLYGHSETAREKWILDSGLQHIVNHFLHTSNSTDVDPNSPIGRRTDSILSQATSIATLEGGLAQALHRDDSIWQHVHPNQEESGYRLGTDLGMGLLVPGVNTTMANGATLFVPGSHLWADERQASESETVAVEMQRGEALLFLSSAIHAGGGNMTREPRLLHAIFFCRSWVRPEANDFAYYTIEKVESWSAEAQRFAGYRTDKMLGICDDGDPIDALRIRQEKRL</sequence>